<dbReference type="AlphaFoldDB" id="A0A1G4BEU8"/>
<keyword evidence="4 5" id="KW-0472">Membrane</keyword>
<dbReference type="OrthoDB" id="3358017at2759"/>
<gene>
    <name evidence="6" type="ORF">CORC01_04791</name>
</gene>
<evidence type="ECO:0000256" key="4">
    <source>
        <dbReference type="ARBA" id="ARBA00023136"/>
    </source>
</evidence>
<feature type="non-terminal residue" evidence="6">
    <location>
        <position position="1"/>
    </location>
</feature>
<dbReference type="Proteomes" id="UP000176998">
    <property type="component" value="Unassembled WGS sequence"/>
</dbReference>
<feature type="transmembrane region" description="Helical" evidence="5">
    <location>
        <begin position="31"/>
        <end position="48"/>
    </location>
</feature>
<keyword evidence="3 5" id="KW-1133">Transmembrane helix</keyword>
<organism evidence="6 7">
    <name type="scientific">Colletotrichum orchidophilum</name>
    <dbReference type="NCBI Taxonomy" id="1209926"/>
    <lineage>
        <taxon>Eukaryota</taxon>
        <taxon>Fungi</taxon>
        <taxon>Dikarya</taxon>
        <taxon>Ascomycota</taxon>
        <taxon>Pezizomycotina</taxon>
        <taxon>Sordariomycetes</taxon>
        <taxon>Hypocreomycetidae</taxon>
        <taxon>Glomerellales</taxon>
        <taxon>Glomerellaceae</taxon>
        <taxon>Colletotrichum</taxon>
    </lineage>
</organism>
<dbReference type="Pfam" id="PF04479">
    <property type="entry name" value="RTA1"/>
    <property type="match status" value="1"/>
</dbReference>
<name>A0A1G4BEU8_9PEZI</name>
<dbReference type="STRING" id="1209926.A0A1G4BEU8"/>
<dbReference type="InterPro" id="IPR007568">
    <property type="entry name" value="RTA1"/>
</dbReference>
<feature type="transmembrane region" description="Helical" evidence="5">
    <location>
        <begin position="148"/>
        <end position="170"/>
    </location>
</feature>
<evidence type="ECO:0000256" key="2">
    <source>
        <dbReference type="ARBA" id="ARBA00022692"/>
    </source>
</evidence>
<evidence type="ECO:0000313" key="6">
    <source>
        <dbReference type="EMBL" id="OHE99890.1"/>
    </source>
</evidence>
<sequence length="189" mass="21309">LATDGYFLAVPGVKPSKDGAYLWPYFSSKPAAILFVNLLLGSFIYIGWKIWKTRPRFCIVFALGCLFEVIGHRARASAHDKTDRILTFAPPNMFVIVAPVLFAISTYVALYRFITSIHAEKFSIIQPSSLTKTLILGDLFVLRSRGGVIIIGLIIQIFMFGLCYTIVVILHCRMRRAHTPDSLDRLIPW</sequence>
<evidence type="ECO:0000313" key="7">
    <source>
        <dbReference type="Proteomes" id="UP000176998"/>
    </source>
</evidence>
<dbReference type="GeneID" id="34557948"/>
<dbReference type="EMBL" id="MJBS01000032">
    <property type="protein sequence ID" value="OHE99890.1"/>
    <property type="molecule type" value="Genomic_DNA"/>
</dbReference>
<feature type="transmembrane region" description="Helical" evidence="5">
    <location>
        <begin position="92"/>
        <end position="110"/>
    </location>
</feature>
<accession>A0A1G4BEU8</accession>
<dbReference type="PANTHER" id="PTHR31465:SF27">
    <property type="entry name" value="DOMAIN PROTEIN, PUTATIVE (AFU_ORTHOLOGUE AFUA_3G01030)-RELATED"/>
    <property type="match status" value="1"/>
</dbReference>
<keyword evidence="2 5" id="KW-0812">Transmembrane</keyword>
<evidence type="ECO:0000256" key="5">
    <source>
        <dbReference type="SAM" id="Phobius"/>
    </source>
</evidence>
<reference evidence="6 7" key="1">
    <citation type="submission" date="2016-09" db="EMBL/GenBank/DDBJ databases">
        <authorList>
            <person name="Capua I."/>
            <person name="De Benedictis P."/>
            <person name="Joannis T."/>
            <person name="Lombin L.H."/>
            <person name="Cattoli G."/>
        </authorList>
    </citation>
    <scope>NUCLEOTIDE SEQUENCE [LARGE SCALE GENOMIC DNA]</scope>
    <source>
        <strain evidence="6 7">IMI 309357</strain>
    </source>
</reference>
<comment type="subcellular location">
    <subcellularLocation>
        <location evidence="1">Membrane</location>
        <topology evidence="1">Multi-pass membrane protein</topology>
    </subcellularLocation>
</comment>
<dbReference type="RefSeq" id="XP_022477035.1">
    <property type="nucleotide sequence ID" value="XM_022616438.1"/>
</dbReference>
<evidence type="ECO:0000256" key="1">
    <source>
        <dbReference type="ARBA" id="ARBA00004141"/>
    </source>
</evidence>
<keyword evidence="7" id="KW-1185">Reference proteome</keyword>
<evidence type="ECO:0000256" key="3">
    <source>
        <dbReference type="ARBA" id="ARBA00022989"/>
    </source>
</evidence>
<protein>
    <submittedName>
        <fullName evidence="6">RTM1 protein</fullName>
    </submittedName>
</protein>
<dbReference type="GO" id="GO:0016020">
    <property type="term" value="C:membrane"/>
    <property type="evidence" value="ECO:0007669"/>
    <property type="project" value="UniProtKB-SubCell"/>
</dbReference>
<proteinExistence type="predicted"/>
<comment type="caution">
    <text evidence="6">The sequence shown here is derived from an EMBL/GenBank/DDBJ whole genome shotgun (WGS) entry which is preliminary data.</text>
</comment>
<dbReference type="PANTHER" id="PTHR31465">
    <property type="entry name" value="PROTEIN RTA1-RELATED"/>
    <property type="match status" value="1"/>
</dbReference>